<dbReference type="Proteomes" id="UP000236654">
    <property type="component" value="Unassembled WGS sequence"/>
</dbReference>
<feature type="transmembrane region" description="Helical" evidence="1">
    <location>
        <begin position="155"/>
        <end position="178"/>
    </location>
</feature>
<protein>
    <recommendedName>
        <fullName evidence="4">DUF4199 domain-containing protein</fullName>
    </recommendedName>
</protein>
<gene>
    <name evidence="2" type="ORF">CW751_14665</name>
</gene>
<feature type="transmembrane region" description="Helical" evidence="1">
    <location>
        <begin position="37"/>
        <end position="53"/>
    </location>
</feature>
<name>A0A2I0QZ01_9FLAO</name>
<sequence length="190" mass="21874">MRPALKFAFLFSGGWIALKFIFLWLGVFQEDVVKPGLVNNLFLLLAISLGLYFEKQKEGFGVGTPLSDIKKALTAGAPYVLIVSIFMFLYYDTVNPSFIENRITERMDDIYLEMEDEAYVDTLRVHNPDFRVMSKEEISREIKSDTESALSAKTLFVFSLLGLMVMALTYAIFVTLIFRKILLRDFYKKE</sequence>
<reference evidence="2 3" key="1">
    <citation type="submission" date="2017-12" db="EMBL/GenBank/DDBJ databases">
        <title>The draft genome sequence of Brumimicrobium saltpan LHR20.</title>
        <authorList>
            <person name="Do Z.-J."/>
            <person name="Luo H.-R."/>
        </authorList>
    </citation>
    <scope>NUCLEOTIDE SEQUENCE [LARGE SCALE GENOMIC DNA]</scope>
    <source>
        <strain evidence="2 3">LHR20</strain>
    </source>
</reference>
<feature type="transmembrane region" description="Helical" evidence="1">
    <location>
        <begin position="73"/>
        <end position="91"/>
    </location>
</feature>
<evidence type="ECO:0000313" key="2">
    <source>
        <dbReference type="EMBL" id="PKR79537.1"/>
    </source>
</evidence>
<dbReference type="AlphaFoldDB" id="A0A2I0QZ01"/>
<dbReference type="EMBL" id="PJNI01000025">
    <property type="protein sequence ID" value="PKR79537.1"/>
    <property type="molecule type" value="Genomic_DNA"/>
</dbReference>
<keyword evidence="3" id="KW-1185">Reference proteome</keyword>
<organism evidence="2 3">
    <name type="scientific">Brumimicrobium salinarum</name>
    <dbReference type="NCBI Taxonomy" id="2058658"/>
    <lineage>
        <taxon>Bacteria</taxon>
        <taxon>Pseudomonadati</taxon>
        <taxon>Bacteroidota</taxon>
        <taxon>Flavobacteriia</taxon>
        <taxon>Flavobacteriales</taxon>
        <taxon>Crocinitomicaceae</taxon>
        <taxon>Brumimicrobium</taxon>
    </lineage>
</organism>
<keyword evidence="1" id="KW-0812">Transmembrane</keyword>
<feature type="transmembrane region" description="Helical" evidence="1">
    <location>
        <begin position="7"/>
        <end position="25"/>
    </location>
</feature>
<dbReference type="RefSeq" id="WP_101335777.1">
    <property type="nucleotide sequence ID" value="NZ_PJNI01000025.1"/>
</dbReference>
<dbReference type="OrthoDB" id="1467029at2"/>
<accession>A0A2I0QZ01</accession>
<keyword evidence="1" id="KW-1133">Transmembrane helix</keyword>
<proteinExistence type="predicted"/>
<comment type="caution">
    <text evidence="2">The sequence shown here is derived from an EMBL/GenBank/DDBJ whole genome shotgun (WGS) entry which is preliminary data.</text>
</comment>
<keyword evidence="1" id="KW-0472">Membrane</keyword>
<evidence type="ECO:0000313" key="3">
    <source>
        <dbReference type="Proteomes" id="UP000236654"/>
    </source>
</evidence>
<evidence type="ECO:0008006" key="4">
    <source>
        <dbReference type="Google" id="ProtNLM"/>
    </source>
</evidence>
<evidence type="ECO:0000256" key="1">
    <source>
        <dbReference type="SAM" id="Phobius"/>
    </source>
</evidence>